<protein>
    <recommendedName>
        <fullName evidence="3">Polyketide cyclase/dehydrase/lipid transport protein</fullName>
    </recommendedName>
</protein>
<dbReference type="Proteomes" id="UP001595704">
    <property type="component" value="Unassembled WGS sequence"/>
</dbReference>
<reference evidence="2" key="1">
    <citation type="journal article" date="2019" name="Int. J. Syst. Evol. Microbiol.">
        <title>The Global Catalogue of Microorganisms (GCM) 10K type strain sequencing project: providing services to taxonomists for standard genome sequencing and annotation.</title>
        <authorList>
            <consortium name="The Broad Institute Genomics Platform"/>
            <consortium name="The Broad Institute Genome Sequencing Center for Infectious Disease"/>
            <person name="Wu L."/>
            <person name="Ma J."/>
        </authorList>
    </citation>
    <scope>NUCLEOTIDE SEQUENCE [LARGE SCALE GENOMIC DNA]</scope>
    <source>
        <strain evidence="2">KCTC 42282</strain>
    </source>
</reference>
<accession>A0ABV7UBK2</accession>
<name>A0ABV7UBK2_9HYPH</name>
<organism evidence="1 2">
    <name type="scientific">Camelimonas fluminis</name>
    <dbReference type="NCBI Taxonomy" id="1576911"/>
    <lineage>
        <taxon>Bacteria</taxon>
        <taxon>Pseudomonadati</taxon>
        <taxon>Pseudomonadota</taxon>
        <taxon>Alphaproteobacteria</taxon>
        <taxon>Hyphomicrobiales</taxon>
        <taxon>Chelatococcaceae</taxon>
        <taxon>Camelimonas</taxon>
    </lineage>
</organism>
<proteinExistence type="predicted"/>
<comment type="caution">
    <text evidence="1">The sequence shown here is derived from an EMBL/GenBank/DDBJ whole genome shotgun (WGS) entry which is preliminary data.</text>
</comment>
<dbReference type="RefSeq" id="WP_191321544.1">
    <property type="nucleotide sequence ID" value="NZ_BNCG01000122.1"/>
</dbReference>
<sequence length="117" mass="13269">MSIRLEFPSPKPPGYGWARLIAETANIAEWLRTTAEWLSNLSETEMVFDISPTVQVGAHQLNVTRWGDNMHDICRVTRRDDGSFQSQTLVEDLPGAFEVLTAMHQYSRDYPAQSPSE</sequence>
<gene>
    <name evidence="1" type="ORF">ACFONL_01315</name>
</gene>
<keyword evidence="2" id="KW-1185">Reference proteome</keyword>
<dbReference type="EMBL" id="JBHRYC010000016">
    <property type="protein sequence ID" value="MFC3636030.1"/>
    <property type="molecule type" value="Genomic_DNA"/>
</dbReference>
<evidence type="ECO:0008006" key="3">
    <source>
        <dbReference type="Google" id="ProtNLM"/>
    </source>
</evidence>
<evidence type="ECO:0000313" key="1">
    <source>
        <dbReference type="EMBL" id="MFC3636030.1"/>
    </source>
</evidence>
<evidence type="ECO:0000313" key="2">
    <source>
        <dbReference type="Proteomes" id="UP001595704"/>
    </source>
</evidence>